<evidence type="ECO:0000313" key="1">
    <source>
        <dbReference type="EMBL" id="KAK7327933.1"/>
    </source>
</evidence>
<gene>
    <name evidence="1" type="ORF">VNO77_22026</name>
</gene>
<comment type="caution">
    <text evidence="1">The sequence shown here is derived from an EMBL/GenBank/DDBJ whole genome shotgun (WGS) entry which is preliminary data.</text>
</comment>
<accession>A0AAN9QE44</accession>
<keyword evidence="2" id="KW-1185">Reference proteome</keyword>
<name>A0AAN9QE44_CANGL</name>
<proteinExistence type="predicted"/>
<evidence type="ECO:0000313" key="2">
    <source>
        <dbReference type="Proteomes" id="UP001367508"/>
    </source>
</evidence>
<dbReference type="AlphaFoldDB" id="A0AAN9QE44"/>
<dbReference type="EMBL" id="JAYMYQ010000005">
    <property type="protein sequence ID" value="KAK7327933.1"/>
    <property type="molecule type" value="Genomic_DNA"/>
</dbReference>
<organism evidence="1 2">
    <name type="scientific">Canavalia gladiata</name>
    <name type="common">Sword bean</name>
    <name type="synonym">Dolichos gladiatus</name>
    <dbReference type="NCBI Taxonomy" id="3824"/>
    <lineage>
        <taxon>Eukaryota</taxon>
        <taxon>Viridiplantae</taxon>
        <taxon>Streptophyta</taxon>
        <taxon>Embryophyta</taxon>
        <taxon>Tracheophyta</taxon>
        <taxon>Spermatophyta</taxon>
        <taxon>Magnoliopsida</taxon>
        <taxon>eudicotyledons</taxon>
        <taxon>Gunneridae</taxon>
        <taxon>Pentapetalae</taxon>
        <taxon>rosids</taxon>
        <taxon>fabids</taxon>
        <taxon>Fabales</taxon>
        <taxon>Fabaceae</taxon>
        <taxon>Papilionoideae</taxon>
        <taxon>50 kb inversion clade</taxon>
        <taxon>NPAAA clade</taxon>
        <taxon>indigoferoid/millettioid clade</taxon>
        <taxon>Phaseoleae</taxon>
        <taxon>Canavalia</taxon>
    </lineage>
</organism>
<dbReference type="Proteomes" id="UP001367508">
    <property type="component" value="Unassembled WGS sequence"/>
</dbReference>
<protein>
    <submittedName>
        <fullName evidence="1">Uncharacterized protein</fullName>
    </submittedName>
</protein>
<sequence>MRLFFVAASIRRRERESQREDKVVRESCARADMENDHVMTVRRRINSHSFLGFPHWLNCSLHLCRCVVGSSASLHLVLHLAHLLHLGISIAPVAFSSDSTKNLQIFASLLAEGITLSAVACSSENRGKLLAKDCNSKQIMSDTTNLNNSLALNEFFSPPSATPVISAVFSVNWSLNVLNNAVYASILVLYKLVVTNIKTKSEAHVVVRLLHTAA</sequence>
<reference evidence="1 2" key="1">
    <citation type="submission" date="2024-01" db="EMBL/GenBank/DDBJ databases">
        <title>The genomes of 5 underutilized Papilionoideae crops provide insights into root nodulation and disease resistanc.</title>
        <authorList>
            <person name="Jiang F."/>
        </authorList>
    </citation>
    <scope>NUCLEOTIDE SEQUENCE [LARGE SCALE GENOMIC DNA]</scope>
    <source>
        <strain evidence="1">LVBAO_FW01</strain>
        <tissue evidence="1">Leaves</tissue>
    </source>
</reference>